<dbReference type="InterPro" id="IPR033121">
    <property type="entry name" value="PEPTIDASE_A1"/>
</dbReference>
<dbReference type="SUPFAM" id="SSF50630">
    <property type="entry name" value="Acid proteases"/>
    <property type="match status" value="1"/>
</dbReference>
<evidence type="ECO:0000256" key="4">
    <source>
        <dbReference type="ARBA" id="ARBA00022801"/>
    </source>
</evidence>
<dbReference type="PANTHER" id="PTHR47966:SF2">
    <property type="entry name" value="ASPERGILLOPEPSIN-1-RELATED"/>
    <property type="match status" value="1"/>
</dbReference>
<evidence type="ECO:0000313" key="10">
    <source>
        <dbReference type="EMBL" id="AUS76867.1"/>
    </source>
</evidence>
<comment type="similarity">
    <text evidence="1 7">Belongs to the peptidase A1 family.</text>
</comment>
<name>A0A2I7YBS4_LEPFU</name>
<dbReference type="AlphaFoldDB" id="A0A2I7YBS4"/>
<evidence type="ECO:0000256" key="5">
    <source>
        <dbReference type="PIRSR" id="PIRSR601461-1"/>
    </source>
</evidence>
<feature type="active site" evidence="5">
    <location>
        <position position="272"/>
    </location>
</feature>
<evidence type="ECO:0000256" key="2">
    <source>
        <dbReference type="ARBA" id="ARBA00022670"/>
    </source>
</evidence>
<feature type="active site" evidence="5">
    <location>
        <position position="102"/>
    </location>
</feature>
<dbReference type="EMBL" id="MF670299">
    <property type="protein sequence ID" value="AUS76867.1"/>
    <property type="molecule type" value="Genomic_DNA"/>
</dbReference>
<dbReference type="PROSITE" id="PS00141">
    <property type="entry name" value="ASP_PROTEASE"/>
    <property type="match status" value="1"/>
</dbReference>
<organism evidence="10">
    <name type="scientific">Leptoxyphium fumago</name>
    <name type="common">Caldariomyces fumago</name>
    <dbReference type="NCBI Taxonomy" id="5474"/>
    <lineage>
        <taxon>Eukaryota</taxon>
        <taxon>Fungi</taxon>
        <taxon>Dikarya</taxon>
        <taxon>Ascomycota</taxon>
        <taxon>Pezizomycotina</taxon>
        <taxon>Dothideomycetes</taxon>
        <taxon>Dothideomycetidae</taxon>
        <taxon>Capnodiales</taxon>
        <taxon>Capnodiaceae</taxon>
        <taxon>Leptoxyphium</taxon>
    </lineage>
</organism>
<evidence type="ECO:0000256" key="1">
    <source>
        <dbReference type="ARBA" id="ARBA00007447"/>
    </source>
</evidence>
<keyword evidence="2 7" id="KW-0645">Protease</keyword>
<evidence type="ECO:0000259" key="9">
    <source>
        <dbReference type="PROSITE" id="PS51767"/>
    </source>
</evidence>
<keyword evidence="8" id="KW-0732">Signal</keyword>
<dbReference type="CDD" id="cd06097">
    <property type="entry name" value="Aspergillopepsin_like"/>
    <property type="match status" value="1"/>
</dbReference>
<dbReference type="Pfam" id="PF00026">
    <property type="entry name" value="Asp"/>
    <property type="match status" value="1"/>
</dbReference>
<keyword evidence="6" id="KW-1015">Disulfide bond</keyword>
<dbReference type="InterPro" id="IPR001461">
    <property type="entry name" value="Aspartic_peptidase_A1"/>
</dbReference>
<feature type="domain" description="Peptidase A1" evidence="9">
    <location>
        <begin position="86"/>
        <end position="380"/>
    </location>
</feature>
<keyword evidence="3 7" id="KW-0064">Aspartyl protease</keyword>
<dbReference type="InterPro" id="IPR001969">
    <property type="entry name" value="Aspartic_peptidase_AS"/>
</dbReference>
<dbReference type="PRINTS" id="PR00792">
    <property type="entry name" value="PEPSIN"/>
</dbReference>
<dbReference type="Gene3D" id="2.40.70.10">
    <property type="entry name" value="Acid Proteases"/>
    <property type="match status" value="2"/>
</dbReference>
<sequence length="383" mass="40006">MAHYLSAAALVASAALTAAAPAAKGDFSIDQVSKGSFYKSGPLAMAKTYSKYAKHGAVMPENVSIAATAASTGSVSASPESYDESYLIPVSIGGTTFHLDLDTGSSDLWVFSTQQPASQRSGHTAYKQTGTKKSGYTWNISYGDGSGAKGDVYVDKVVVGGVTATSQAVEAATSVSSSFTSDTDNDGLIGAAFSSINTVSPQQQLTFFDNVKNSLSQKLFAARLRYHTAGTYDYGYIDSSKYSGSIHYVPVNTANGFWEFTASGVSGSSIADTGTTLLYIPDSNVDAYYANVDSASYDSSQGGYTFDCDESLPDWTVTIGSGSITVPGEYINFAPVSGNTCFGGIQSSDGIGFNIFGDIFLKATYTVFDQTQSSPRLGFAQGA</sequence>
<dbReference type="FunFam" id="2.40.70.10:FF:000026">
    <property type="entry name" value="Endothiapepsin"/>
    <property type="match status" value="1"/>
</dbReference>
<protein>
    <submittedName>
        <fullName evidence="10">Aspartic proteinase</fullName>
    </submittedName>
</protein>
<evidence type="ECO:0000256" key="6">
    <source>
        <dbReference type="PIRSR" id="PIRSR601461-2"/>
    </source>
</evidence>
<dbReference type="GO" id="GO:0004190">
    <property type="term" value="F:aspartic-type endopeptidase activity"/>
    <property type="evidence" value="ECO:0007669"/>
    <property type="project" value="UniProtKB-KW"/>
</dbReference>
<evidence type="ECO:0000256" key="3">
    <source>
        <dbReference type="ARBA" id="ARBA00022750"/>
    </source>
</evidence>
<dbReference type="PANTHER" id="PTHR47966">
    <property type="entry name" value="BETA-SITE APP-CLEAVING ENZYME, ISOFORM A-RELATED"/>
    <property type="match status" value="1"/>
</dbReference>
<dbReference type="GO" id="GO:0006508">
    <property type="term" value="P:proteolysis"/>
    <property type="evidence" value="ECO:0007669"/>
    <property type="project" value="UniProtKB-KW"/>
</dbReference>
<dbReference type="InterPro" id="IPR034163">
    <property type="entry name" value="Aspergillopepsin-like_cat_dom"/>
</dbReference>
<feature type="chain" id="PRO_5014362003" evidence="8">
    <location>
        <begin position="20"/>
        <end position="383"/>
    </location>
</feature>
<dbReference type="InterPro" id="IPR021109">
    <property type="entry name" value="Peptidase_aspartic_dom_sf"/>
</dbReference>
<keyword evidence="4 7" id="KW-0378">Hydrolase</keyword>
<feature type="disulfide bond" evidence="6">
    <location>
        <begin position="308"/>
        <end position="341"/>
    </location>
</feature>
<evidence type="ECO:0000256" key="8">
    <source>
        <dbReference type="SAM" id="SignalP"/>
    </source>
</evidence>
<evidence type="ECO:0000256" key="7">
    <source>
        <dbReference type="RuleBase" id="RU000454"/>
    </source>
</evidence>
<dbReference type="PROSITE" id="PS51767">
    <property type="entry name" value="PEPTIDASE_A1"/>
    <property type="match status" value="1"/>
</dbReference>
<feature type="signal peptide" evidence="8">
    <location>
        <begin position="1"/>
        <end position="19"/>
    </location>
</feature>
<reference evidence="10" key="1">
    <citation type="journal article" date="2018" name="World J. Microbiol. Biotechnol.">
        <title>Partial secretome analysis of Caldariomyces fumago reveals extracellular production of the CPO co-substrate H2O2 and provides a coproduction concept for CPO and glucose oxidase.</title>
        <authorList>
            <person name="Buchhaupt M."/>
            <person name="Lintz K."/>
            <person name="Huttmann S."/>
            <person name="Schrader J."/>
        </authorList>
    </citation>
    <scope>NUCLEOTIDE SEQUENCE</scope>
</reference>
<proteinExistence type="inferred from homology"/>
<accession>A0A2I7YBS4</accession>